<comment type="subcellular location">
    <subcellularLocation>
        <location evidence="1">Golgi apparatus membrane</location>
        <topology evidence="1">Single-pass type II membrane protein</topology>
    </subcellularLocation>
</comment>
<comment type="similarity">
    <text evidence="2">Belongs to the glycosyltransferase 47 family.</text>
</comment>
<gene>
    <name evidence="8" type="ORF">ACH5RR_039676</name>
</gene>
<keyword evidence="3" id="KW-0808">Transferase</keyword>
<dbReference type="Pfam" id="PF03016">
    <property type="entry name" value="Exostosin_GT47"/>
    <property type="match status" value="1"/>
</dbReference>
<evidence type="ECO:0000256" key="2">
    <source>
        <dbReference type="ARBA" id="ARBA00010271"/>
    </source>
</evidence>
<name>A0ABD2Y4J0_9GENT</name>
<evidence type="ECO:0000313" key="8">
    <source>
        <dbReference type="EMBL" id="KAL3500583.1"/>
    </source>
</evidence>
<sequence>MGNKYRLTSLVESRKLLWLIAVLFAVAFSIQYFELPYGSAFLSLFSSGKGEVALVGNLGNSSSSSSVGKSLANGSVISSNSLNSTDPITSQGISNVTELSDGKDAKEKHSDDSFDVVGDSDPEDESPSKDFTEVNHNLTVMEVVGGTSLAPEKALESHETIPASNATSRNNVSLDSNEGQNIEQALAGDETVDTRLSKPSDTIPPSDSPPPSRSPEGVGINSGSPVKNAANASQKSENPGFLKTDLVSSVNDSPKKTIPKVKDRPKDPEDTVFSLSAMNDMLLQSITSYHAMKPRWTSGTDQELLLARSLIEKAPKVKDDTDLYAPLYRNFSMFRRSYELMEQTLKIYIYKEGGKPIFHQPVLKGIYASEGWFMKQLKASRHFVTKTPGKAHLFYLPFSTRMLEEMLYVPNSHSHRNLVQYLNNYLNLITSRYSFWNRTGGADHFFVACHDWAPSETKRIMAPCIRALCNSDIKEGFQFGKDVSLAETYVRSAQKPLRQLGGQPPSKRRILAFFAGNMHGYLRPILLQYWENRDPDMKIFGQMPMVKGQMNYIQHMKSSKYCICAKGYEVNSPRVVEAIFYECVPVIISDNFVPPFFETLNWESFAVFVLEKDIPNLKNILLSIPEKKYLQMQKRVKLVQQHFLWHSRPVKYDIFHMILHSIWYTRVFQISSR</sequence>
<feature type="region of interest" description="Disordered" evidence="6">
    <location>
        <begin position="83"/>
        <end position="133"/>
    </location>
</feature>
<evidence type="ECO:0000313" key="9">
    <source>
        <dbReference type="Proteomes" id="UP001630127"/>
    </source>
</evidence>
<feature type="region of interest" description="Disordered" evidence="6">
    <location>
        <begin position="154"/>
        <end position="268"/>
    </location>
</feature>
<dbReference type="GO" id="GO:0016757">
    <property type="term" value="F:glycosyltransferase activity"/>
    <property type="evidence" value="ECO:0007669"/>
    <property type="project" value="UniProtKB-KW"/>
</dbReference>
<evidence type="ECO:0000256" key="4">
    <source>
        <dbReference type="ARBA" id="ARBA00022968"/>
    </source>
</evidence>
<evidence type="ECO:0000259" key="7">
    <source>
        <dbReference type="Pfam" id="PF03016"/>
    </source>
</evidence>
<comment type="caution">
    <text evidence="8">The sequence shown here is derived from an EMBL/GenBank/DDBJ whole genome shotgun (WGS) entry which is preliminary data.</text>
</comment>
<evidence type="ECO:0000256" key="5">
    <source>
        <dbReference type="ARBA" id="ARBA00023034"/>
    </source>
</evidence>
<keyword evidence="5" id="KW-0333">Golgi apparatus</keyword>
<dbReference type="PANTHER" id="PTHR11062">
    <property type="entry name" value="EXOSTOSIN HEPARAN SULFATE GLYCOSYLTRANSFERASE -RELATED"/>
    <property type="match status" value="1"/>
</dbReference>
<keyword evidence="9" id="KW-1185">Reference proteome</keyword>
<protein>
    <recommendedName>
        <fullName evidence="7">Exostosin GT47 domain-containing protein</fullName>
    </recommendedName>
</protein>
<organism evidence="8 9">
    <name type="scientific">Cinchona calisaya</name>
    <dbReference type="NCBI Taxonomy" id="153742"/>
    <lineage>
        <taxon>Eukaryota</taxon>
        <taxon>Viridiplantae</taxon>
        <taxon>Streptophyta</taxon>
        <taxon>Embryophyta</taxon>
        <taxon>Tracheophyta</taxon>
        <taxon>Spermatophyta</taxon>
        <taxon>Magnoliopsida</taxon>
        <taxon>eudicotyledons</taxon>
        <taxon>Gunneridae</taxon>
        <taxon>Pentapetalae</taxon>
        <taxon>asterids</taxon>
        <taxon>lamiids</taxon>
        <taxon>Gentianales</taxon>
        <taxon>Rubiaceae</taxon>
        <taxon>Cinchonoideae</taxon>
        <taxon>Cinchoneae</taxon>
        <taxon>Cinchona</taxon>
    </lineage>
</organism>
<dbReference type="GO" id="GO:0000139">
    <property type="term" value="C:Golgi membrane"/>
    <property type="evidence" value="ECO:0007669"/>
    <property type="project" value="UniProtKB-SubCell"/>
</dbReference>
<dbReference type="InterPro" id="IPR004263">
    <property type="entry name" value="Exostosin"/>
</dbReference>
<dbReference type="EMBL" id="JBJUIK010000016">
    <property type="protein sequence ID" value="KAL3500583.1"/>
    <property type="molecule type" value="Genomic_DNA"/>
</dbReference>
<dbReference type="Proteomes" id="UP001630127">
    <property type="component" value="Unassembled WGS sequence"/>
</dbReference>
<evidence type="ECO:0000256" key="1">
    <source>
        <dbReference type="ARBA" id="ARBA00004323"/>
    </source>
</evidence>
<dbReference type="InterPro" id="IPR040911">
    <property type="entry name" value="Exostosin_GT47"/>
</dbReference>
<feature type="compositionally biased region" description="Polar residues" evidence="6">
    <location>
        <begin position="221"/>
        <end position="237"/>
    </location>
</feature>
<dbReference type="PANTHER" id="PTHR11062:SF108">
    <property type="entry name" value="EXOSTOSIN FAMILY PROTEIN"/>
    <property type="match status" value="1"/>
</dbReference>
<keyword evidence="4" id="KW-0812">Transmembrane</keyword>
<reference evidence="8 9" key="1">
    <citation type="submission" date="2024-11" db="EMBL/GenBank/DDBJ databases">
        <title>A near-complete genome assembly of Cinchona calisaya.</title>
        <authorList>
            <person name="Lian D.C."/>
            <person name="Zhao X.W."/>
            <person name="Wei L."/>
        </authorList>
    </citation>
    <scope>NUCLEOTIDE SEQUENCE [LARGE SCALE GENOMIC DNA]</scope>
    <source>
        <tissue evidence="8">Nenye</tissue>
    </source>
</reference>
<keyword evidence="4" id="KW-0735">Signal-anchor</keyword>
<accession>A0ABD2Y4J0</accession>
<feature type="compositionally biased region" description="Polar residues" evidence="6">
    <location>
        <begin position="83"/>
        <end position="98"/>
    </location>
</feature>
<feature type="domain" description="Exostosin GT47" evidence="7">
    <location>
        <begin position="342"/>
        <end position="622"/>
    </location>
</feature>
<evidence type="ECO:0000256" key="3">
    <source>
        <dbReference type="ARBA" id="ARBA00022676"/>
    </source>
</evidence>
<feature type="compositionally biased region" description="Polar residues" evidence="6">
    <location>
        <begin position="162"/>
        <end position="183"/>
    </location>
</feature>
<proteinExistence type="inferred from homology"/>
<feature type="compositionally biased region" description="Basic and acidic residues" evidence="6">
    <location>
        <begin position="100"/>
        <end position="112"/>
    </location>
</feature>
<keyword evidence="3" id="KW-0328">Glycosyltransferase</keyword>
<evidence type="ECO:0000256" key="6">
    <source>
        <dbReference type="SAM" id="MobiDB-lite"/>
    </source>
</evidence>
<dbReference type="AlphaFoldDB" id="A0ABD2Y4J0"/>